<accession>Q1IPD0</accession>
<proteinExistence type="predicted"/>
<name>Q1IPD0_KORVE</name>
<feature type="chain" id="PRO_5004191532" description="Peptidase S9 prolyl oligopeptidase catalytic domain-containing protein" evidence="3">
    <location>
        <begin position="19"/>
        <end position="261"/>
    </location>
</feature>
<dbReference type="OrthoDB" id="9795555at2"/>
<dbReference type="EMBL" id="CP000360">
    <property type="protein sequence ID" value="ABF41270.1"/>
    <property type="molecule type" value="Genomic_DNA"/>
</dbReference>
<gene>
    <name evidence="5" type="ordered locus">Acid345_2269</name>
</gene>
<dbReference type="KEGG" id="aba:Acid345_2269"/>
<evidence type="ECO:0000256" key="2">
    <source>
        <dbReference type="ARBA" id="ARBA00022801"/>
    </source>
</evidence>
<dbReference type="Gene3D" id="3.40.50.1820">
    <property type="entry name" value="alpha/beta hydrolase"/>
    <property type="match status" value="1"/>
</dbReference>
<dbReference type="STRING" id="204669.Acid345_2269"/>
<dbReference type="HOGENOM" id="CLU_064094_1_0_0"/>
<dbReference type="eggNOG" id="COG4099">
    <property type="taxonomic scope" value="Bacteria"/>
</dbReference>
<dbReference type="InterPro" id="IPR050955">
    <property type="entry name" value="Plant_Biomass_Hydrol_Est"/>
</dbReference>
<dbReference type="InterPro" id="IPR001375">
    <property type="entry name" value="Peptidase_S9_cat"/>
</dbReference>
<keyword evidence="2" id="KW-0378">Hydrolase</keyword>
<dbReference type="GO" id="GO:0006508">
    <property type="term" value="P:proteolysis"/>
    <property type="evidence" value="ECO:0007669"/>
    <property type="project" value="InterPro"/>
</dbReference>
<reference evidence="5 6" key="1">
    <citation type="journal article" date="2009" name="Appl. Environ. Microbiol.">
        <title>Three genomes from the phylum Acidobacteria provide insight into the lifestyles of these microorganisms in soils.</title>
        <authorList>
            <person name="Ward N.L."/>
            <person name="Challacombe J.F."/>
            <person name="Janssen P.H."/>
            <person name="Henrissat B."/>
            <person name="Coutinho P.M."/>
            <person name="Wu M."/>
            <person name="Xie G."/>
            <person name="Haft D.H."/>
            <person name="Sait M."/>
            <person name="Badger J."/>
            <person name="Barabote R.D."/>
            <person name="Bradley B."/>
            <person name="Brettin T.S."/>
            <person name="Brinkac L.M."/>
            <person name="Bruce D."/>
            <person name="Creasy T."/>
            <person name="Daugherty S.C."/>
            <person name="Davidsen T.M."/>
            <person name="DeBoy R.T."/>
            <person name="Detter J.C."/>
            <person name="Dodson R.J."/>
            <person name="Durkin A.S."/>
            <person name="Ganapathy A."/>
            <person name="Gwinn-Giglio M."/>
            <person name="Han C.S."/>
            <person name="Khouri H."/>
            <person name="Kiss H."/>
            <person name="Kothari S.P."/>
            <person name="Madupu R."/>
            <person name="Nelson K.E."/>
            <person name="Nelson W.C."/>
            <person name="Paulsen I."/>
            <person name="Penn K."/>
            <person name="Ren Q."/>
            <person name="Rosovitz M.J."/>
            <person name="Selengut J.D."/>
            <person name="Shrivastava S."/>
            <person name="Sullivan S.A."/>
            <person name="Tapia R."/>
            <person name="Thompson L.S."/>
            <person name="Watkins K.L."/>
            <person name="Yang Q."/>
            <person name="Yu C."/>
            <person name="Zafar N."/>
            <person name="Zhou L."/>
            <person name="Kuske C.R."/>
        </authorList>
    </citation>
    <scope>NUCLEOTIDE SEQUENCE [LARGE SCALE GENOMIC DNA]</scope>
    <source>
        <strain evidence="5 6">Ellin345</strain>
    </source>
</reference>
<dbReference type="AlphaFoldDB" id="Q1IPD0"/>
<dbReference type="Proteomes" id="UP000002432">
    <property type="component" value="Chromosome"/>
</dbReference>
<evidence type="ECO:0000256" key="3">
    <source>
        <dbReference type="SAM" id="SignalP"/>
    </source>
</evidence>
<dbReference type="GO" id="GO:0008236">
    <property type="term" value="F:serine-type peptidase activity"/>
    <property type="evidence" value="ECO:0007669"/>
    <property type="project" value="InterPro"/>
</dbReference>
<evidence type="ECO:0000313" key="5">
    <source>
        <dbReference type="EMBL" id="ABF41270.1"/>
    </source>
</evidence>
<keyword evidence="1 3" id="KW-0732">Signal</keyword>
<protein>
    <recommendedName>
        <fullName evidence="4">Peptidase S9 prolyl oligopeptidase catalytic domain-containing protein</fullName>
    </recommendedName>
</protein>
<feature type="signal peptide" evidence="3">
    <location>
        <begin position="1"/>
        <end position="18"/>
    </location>
</feature>
<feature type="domain" description="Peptidase S9 prolyl oligopeptidase catalytic" evidence="4">
    <location>
        <begin position="111"/>
        <end position="257"/>
    </location>
</feature>
<sequence length="261" mass="28340">MNRVFAFLLMLVAPLSGAQTSETGFLNRSVTVEGTEFRYVVYVPRDFNRATAWPILVALHGGGEYGDDGIKQTAGGVATAIRLHPERFPAIVIFPQAHADHTPGWQQKGGEAALAAVDKAIAEFHGDPARVYLTGLSAGGNGTWYIASHHAERFAALLVVSGFAGQFKGKQSGLDYPPVFPEAPDPYAAVAKKVAGLPTWIFHNDGDPNVPVDESRRMFSALKAVGANVQYIELHADQHDAWTAVYARADVWAWLFQQKKP</sequence>
<dbReference type="PANTHER" id="PTHR43037">
    <property type="entry name" value="UNNAMED PRODUCT-RELATED"/>
    <property type="match status" value="1"/>
</dbReference>
<dbReference type="InterPro" id="IPR029058">
    <property type="entry name" value="AB_hydrolase_fold"/>
</dbReference>
<evidence type="ECO:0000259" key="4">
    <source>
        <dbReference type="Pfam" id="PF00326"/>
    </source>
</evidence>
<dbReference type="Pfam" id="PF00326">
    <property type="entry name" value="Peptidase_S9"/>
    <property type="match status" value="1"/>
</dbReference>
<organism evidence="5 6">
    <name type="scientific">Koribacter versatilis (strain Ellin345)</name>
    <dbReference type="NCBI Taxonomy" id="204669"/>
    <lineage>
        <taxon>Bacteria</taxon>
        <taxon>Pseudomonadati</taxon>
        <taxon>Acidobacteriota</taxon>
        <taxon>Terriglobia</taxon>
        <taxon>Terriglobales</taxon>
        <taxon>Candidatus Korobacteraceae</taxon>
        <taxon>Candidatus Korobacter</taxon>
    </lineage>
</organism>
<evidence type="ECO:0000313" key="6">
    <source>
        <dbReference type="Proteomes" id="UP000002432"/>
    </source>
</evidence>
<dbReference type="RefSeq" id="WP_011523071.1">
    <property type="nucleotide sequence ID" value="NC_008009.1"/>
</dbReference>
<dbReference type="PANTHER" id="PTHR43037:SF5">
    <property type="entry name" value="FERULOYL ESTERASE"/>
    <property type="match status" value="1"/>
</dbReference>
<evidence type="ECO:0000256" key="1">
    <source>
        <dbReference type="ARBA" id="ARBA00022729"/>
    </source>
</evidence>
<keyword evidence="6" id="KW-1185">Reference proteome</keyword>
<dbReference type="EnsemblBacteria" id="ABF41270">
    <property type="protein sequence ID" value="ABF41270"/>
    <property type="gene ID" value="Acid345_2269"/>
</dbReference>
<dbReference type="SUPFAM" id="SSF53474">
    <property type="entry name" value="alpha/beta-Hydrolases"/>
    <property type="match status" value="1"/>
</dbReference>